<reference evidence="1 2" key="1">
    <citation type="submission" date="2017-11" db="EMBL/GenBank/DDBJ databases">
        <title>Genomic Encyclopedia of Archaeal and Bacterial Type Strains, Phase II (KMG-II): From Individual Species to Whole Genera.</title>
        <authorList>
            <person name="Goeker M."/>
        </authorList>
    </citation>
    <scope>NUCLEOTIDE SEQUENCE [LARGE SCALE GENOMIC DNA]</scope>
    <source>
        <strain evidence="1 2">DSM 11115</strain>
    </source>
</reference>
<accession>A0A2M9BTH3</accession>
<sequence length="146" mass="15575">MATNSSRQPAAGSWLAAERLVPPHWPRPVSPRAHAYFDLLAFPAIMSLAAWMWPRNRKAALLIAANGLLEGTTAAFTNFPPPGPFPRLSFRQHIRIGLLGAPLYLLVGSLVPGIPGPRRAVVLGLGVLPIVLNSLSNPVEPAPAGR</sequence>
<dbReference type="AlphaFoldDB" id="A0A2M9BTH3"/>
<dbReference type="RefSeq" id="WP_100336844.1">
    <property type="nucleotide sequence ID" value="NZ_PGFA01000001.1"/>
</dbReference>
<keyword evidence="2" id="KW-1185">Reference proteome</keyword>
<gene>
    <name evidence="1" type="ORF">CLV45_2671</name>
</gene>
<proteinExistence type="predicted"/>
<dbReference type="Proteomes" id="UP000228535">
    <property type="component" value="Unassembled WGS sequence"/>
</dbReference>
<organism evidence="1 2">
    <name type="scientific">Hymenobacter chitinivorans DSM 11115</name>
    <dbReference type="NCBI Taxonomy" id="1121954"/>
    <lineage>
        <taxon>Bacteria</taxon>
        <taxon>Pseudomonadati</taxon>
        <taxon>Bacteroidota</taxon>
        <taxon>Cytophagia</taxon>
        <taxon>Cytophagales</taxon>
        <taxon>Hymenobacteraceae</taxon>
        <taxon>Hymenobacter</taxon>
    </lineage>
</organism>
<comment type="caution">
    <text evidence="1">The sequence shown here is derived from an EMBL/GenBank/DDBJ whole genome shotgun (WGS) entry which is preliminary data.</text>
</comment>
<protein>
    <submittedName>
        <fullName evidence="1">Uncharacterized protein</fullName>
    </submittedName>
</protein>
<evidence type="ECO:0000313" key="2">
    <source>
        <dbReference type="Proteomes" id="UP000228535"/>
    </source>
</evidence>
<dbReference type="EMBL" id="PGFA01000001">
    <property type="protein sequence ID" value="PJJ61233.1"/>
    <property type="molecule type" value="Genomic_DNA"/>
</dbReference>
<dbReference type="OrthoDB" id="886209at2"/>
<name>A0A2M9BTH3_9BACT</name>
<evidence type="ECO:0000313" key="1">
    <source>
        <dbReference type="EMBL" id="PJJ61233.1"/>
    </source>
</evidence>